<dbReference type="OrthoDB" id="678846at2"/>
<protein>
    <recommendedName>
        <fullName evidence="3">Mobilization protein</fullName>
    </recommendedName>
</protein>
<gene>
    <name evidence="1" type="ORF">RG47T_1600</name>
</gene>
<name>A0A1Q5ZWM8_9SPHI</name>
<sequence length="135" mass="15792">MPRPKIEEKDQLKHLLRIRVNETVYKRLTKLQKSSDCRSICEIARKILSKERITCFYKDVSMNGPMEELALIRKELKAIGININQQTHHFHIAANARERAYYVERTAKLYEGIDGKVDNLLVIVAQLADKWLLRS</sequence>
<organism evidence="1 2">
    <name type="scientific">Mucilaginibacter polytrichastri</name>
    <dbReference type="NCBI Taxonomy" id="1302689"/>
    <lineage>
        <taxon>Bacteria</taxon>
        <taxon>Pseudomonadati</taxon>
        <taxon>Bacteroidota</taxon>
        <taxon>Sphingobacteriia</taxon>
        <taxon>Sphingobacteriales</taxon>
        <taxon>Sphingobacteriaceae</taxon>
        <taxon>Mucilaginibacter</taxon>
    </lineage>
</organism>
<evidence type="ECO:0000313" key="1">
    <source>
        <dbReference type="EMBL" id="OKS86150.1"/>
    </source>
</evidence>
<dbReference type="RefSeq" id="WP_074488881.1">
    <property type="nucleotide sequence ID" value="NZ_FPAM01000013.1"/>
</dbReference>
<reference evidence="1 2" key="1">
    <citation type="submission" date="2016-11" db="EMBL/GenBank/DDBJ databases">
        <title>Whole Genome Sequencing of Mucilaginibacter polytrichastri RG4-7(T) isolated from the moss sample.</title>
        <authorList>
            <person name="Li Y."/>
        </authorList>
    </citation>
    <scope>NUCLEOTIDE SEQUENCE [LARGE SCALE GENOMIC DNA]</scope>
    <source>
        <strain evidence="1 2">RG4-7</strain>
    </source>
</reference>
<dbReference type="Proteomes" id="UP000186720">
    <property type="component" value="Unassembled WGS sequence"/>
</dbReference>
<accession>A0A1Q5ZWM8</accession>
<evidence type="ECO:0000313" key="2">
    <source>
        <dbReference type="Proteomes" id="UP000186720"/>
    </source>
</evidence>
<dbReference type="AlphaFoldDB" id="A0A1Q5ZWM8"/>
<proteinExistence type="predicted"/>
<dbReference type="STRING" id="1302689.RG47T_1600"/>
<comment type="caution">
    <text evidence="1">The sequence shown here is derived from an EMBL/GenBank/DDBJ whole genome shotgun (WGS) entry which is preliminary data.</text>
</comment>
<evidence type="ECO:0008006" key="3">
    <source>
        <dbReference type="Google" id="ProtNLM"/>
    </source>
</evidence>
<dbReference type="EMBL" id="MPPL01000001">
    <property type="protein sequence ID" value="OKS86150.1"/>
    <property type="molecule type" value="Genomic_DNA"/>
</dbReference>
<keyword evidence="2" id="KW-1185">Reference proteome</keyword>